<gene>
    <name evidence="2" type="ORF">V1479_20120</name>
</gene>
<proteinExistence type="predicted"/>
<evidence type="ECO:0000256" key="1">
    <source>
        <dbReference type="SAM" id="Phobius"/>
    </source>
</evidence>
<organism evidence="2 3">
    <name type="scientific">Neoaquamicrobium sediminum</name>
    <dbReference type="NCBI Taxonomy" id="1849104"/>
    <lineage>
        <taxon>Bacteria</taxon>
        <taxon>Pseudomonadati</taxon>
        <taxon>Pseudomonadota</taxon>
        <taxon>Alphaproteobacteria</taxon>
        <taxon>Hyphomicrobiales</taxon>
        <taxon>Phyllobacteriaceae</taxon>
        <taxon>Neoaquamicrobium</taxon>
    </lineage>
</organism>
<name>A0ABV3WY61_9HYPH</name>
<sequence length="255" mass="27852">MGSDRWREYGTWHELFDAVSNHAGHYDNTELASLLCTRTGRTSQNDFEGAKTKLRSWRSGKRVPRRKSFFALSSILDVRSDPELEARWHALYEAANGKGDAPSDGDEALDSRSVQAGIAASRLRVVAAFSAVSVLGVGIAIAAITRDYQPPSPELPAVNYNAHVRVALGRSQLIHGDYLDCDGSVPDWPLVAQRVPITPLGTFSDGGLARKMVNDCGREMVVRAVMFTGTALGTEEVRLLDDYMKIEVVDTTTGL</sequence>
<reference evidence="2 3" key="1">
    <citation type="submission" date="2024-01" db="EMBL/GenBank/DDBJ databases">
        <title>New evidence supports the origin of RcGTA from prophage.</title>
        <authorList>
            <person name="Xu Y."/>
            <person name="Liu B."/>
            <person name="Chen F."/>
        </authorList>
    </citation>
    <scope>NUCLEOTIDE SEQUENCE [LARGE SCALE GENOMIC DNA]</scope>
    <source>
        <strain evidence="2 3">CBW1107-2</strain>
    </source>
</reference>
<comment type="caution">
    <text evidence="2">The sequence shown here is derived from an EMBL/GenBank/DDBJ whole genome shotgun (WGS) entry which is preliminary data.</text>
</comment>
<dbReference type="RefSeq" id="WP_368804508.1">
    <property type="nucleotide sequence ID" value="NZ_JAZHFV010000006.1"/>
</dbReference>
<keyword evidence="3" id="KW-1185">Reference proteome</keyword>
<keyword evidence="1" id="KW-0812">Transmembrane</keyword>
<feature type="transmembrane region" description="Helical" evidence="1">
    <location>
        <begin position="125"/>
        <end position="144"/>
    </location>
</feature>
<keyword evidence="1" id="KW-1133">Transmembrane helix</keyword>
<protein>
    <submittedName>
        <fullName evidence="2">Uncharacterized protein</fullName>
    </submittedName>
</protein>
<evidence type="ECO:0000313" key="2">
    <source>
        <dbReference type="EMBL" id="MEX4009627.1"/>
    </source>
</evidence>
<accession>A0ABV3WY61</accession>
<keyword evidence="1" id="KW-0472">Membrane</keyword>
<dbReference type="Proteomes" id="UP001559025">
    <property type="component" value="Unassembled WGS sequence"/>
</dbReference>
<evidence type="ECO:0000313" key="3">
    <source>
        <dbReference type="Proteomes" id="UP001559025"/>
    </source>
</evidence>
<dbReference type="EMBL" id="JAZHFV010000006">
    <property type="protein sequence ID" value="MEX4009627.1"/>
    <property type="molecule type" value="Genomic_DNA"/>
</dbReference>